<evidence type="ECO:0000313" key="5">
    <source>
        <dbReference type="EMBL" id="KAL0452064.1"/>
    </source>
</evidence>
<proteinExistence type="predicted"/>
<keyword evidence="2" id="KW-0378">Hydrolase</keyword>
<gene>
    <name evidence="5" type="ORF">Slati_1184500</name>
</gene>
<keyword evidence="1" id="KW-0547">Nucleotide-binding</keyword>
<name>A0AAW2XE65_9LAMI</name>
<dbReference type="SUPFAM" id="SSF52540">
    <property type="entry name" value="P-loop containing nucleoside triphosphate hydrolases"/>
    <property type="match status" value="1"/>
</dbReference>
<keyword evidence="3" id="KW-0347">Helicase</keyword>
<dbReference type="AlphaFoldDB" id="A0AAW2XE65"/>
<dbReference type="GO" id="GO:0005524">
    <property type="term" value="F:ATP binding"/>
    <property type="evidence" value="ECO:0007669"/>
    <property type="project" value="UniProtKB-KW"/>
</dbReference>
<evidence type="ECO:0000256" key="1">
    <source>
        <dbReference type="ARBA" id="ARBA00022741"/>
    </source>
</evidence>
<evidence type="ECO:0000256" key="2">
    <source>
        <dbReference type="ARBA" id="ARBA00022801"/>
    </source>
</evidence>
<sequence>MLANLQQLCPKLMVKVIDYLGSAPYSGIINNVTVHKMCLLVIFLEYAVFLDLFDLIKCDSLKSCEPEFLVSTPERLLELLSIKAVDISGVSLLVIDGLEAPFRGAYFDAIKSIRQFIPEKLQTVVFCDCVNNSSISVVQKLSGGSFCK</sequence>
<protein>
    <submittedName>
        <fullName evidence="5">Uncharacterized protein</fullName>
    </submittedName>
</protein>
<reference evidence="5" key="1">
    <citation type="submission" date="2020-06" db="EMBL/GenBank/DDBJ databases">
        <authorList>
            <person name="Li T."/>
            <person name="Hu X."/>
            <person name="Zhang T."/>
            <person name="Song X."/>
            <person name="Zhang H."/>
            <person name="Dai N."/>
            <person name="Sheng W."/>
            <person name="Hou X."/>
            <person name="Wei L."/>
        </authorList>
    </citation>
    <scope>NUCLEOTIDE SEQUENCE</scope>
    <source>
        <strain evidence="5">KEN1</strain>
        <tissue evidence="5">Leaf</tissue>
    </source>
</reference>
<reference evidence="5" key="2">
    <citation type="journal article" date="2024" name="Plant">
        <title>Genomic evolution and insights into agronomic trait innovations of Sesamum species.</title>
        <authorList>
            <person name="Miao H."/>
            <person name="Wang L."/>
            <person name="Qu L."/>
            <person name="Liu H."/>
            <person name="Sun Y."/>
            <person name="Le M."/>
            <person name="Wang Q."/>
            <person name="Wei S."/>
            <person name="Zheng Y."/>
            <person name="Lin W."/>
            <person name="Duan Y."/>
            <person name="Cao H."/>
            <person name="Xiong S."/>
            <person name="Wang X."/>
            <person name="Wei L."/>
            <person name="Li C."/>
            <person name="Ma Q."/>
            <person name="Ju M."/>
            <person name="Zhao R."/>
            <person name="Li G."/>
            <person name="Mu C."/>
            <person name="Tian Q."/>
            <person name="Mei H."/>
            <person name="Zhang T."/>
            <person name="Gao T."/>
            <person name="Zhang H."/>
        </authorList>
    </citation>
    <scope>NUCLEOTIDE SEQUENCE</scope>
    <source>
        <strain evidence="5">KEN1</strain>
    </source>
</reference>
<dbReference type="PANTHER" id="PTHR47960">
    <property type="entry name" value="DEAD-BOX ATP-DEPENDENT RNA HELICASE 50"/>
    <property type="match status" value="1"/>
</dbReference>
<evidence type="ECO:0000256" key="4">
    <source>
        <dbReference type="ARBA" id="ARBA00022840"/>
    </source>
</evidence>
<dbReference type="EMBL" id="JACGWN010000004">
    <property type="protein sequence ID" value="KAL0452064.1"/>
    <property type="molecule type" value="Genomic_DNA"/>
</dbReference>
<dbReference type="GO" id="GO:0016787">
    <property type="term" value="F:hydrolase activity"/>
    <property type="evidence" value="ECO:0007669"/>
    <property type="project" value="UniProtKB-KW"/>
</dbReference>
<dbReference type="InterPro" id="IPR027417">
    <property type="entry name" value="P-loop_NTPase"/>
</dbReference>
<keyword evidence="4" id="KW-0067">ATP-binding</keyword>
<organism evidence="5">
    <name type="scientific">Sesamum latifolium</name>
    <dbReference type="NCBI Taxonomy" id="2727402"/>
    <lineage>
        <taxon>Eukaryota</taxon>
        <taxon>Viridiplantae</taxon>
        <taxon>Streptophyta</taxon>
        <taxon>Embryophyta</taxon>
        <taxon>Tracheophyta</taxon>
        <taxon>Spermatophyta</taxon>
        <taxon>Magnoliopsida</taxon>
        <taxon>eudicotyledons</taxon>
        <taxon>Gunneridae</taxon>
        <taxon>Pentapetalae</taxon>
        <taxon>asterids</taxon>
        <taxon>lamiids</taxon>
        <taxon>Lamiales</taxon>
        <taxon>Pedaliaceae</taxon>
        <taxon>Sesamum</taxon>
    </lineage>
</organism>
<evidence type="ECO:0000256" key="3">
    <source>
        <dbReference type="ARBA" id="ARBA00022806"/>
    </source>
</evidence>
<accession>A0AAW2XE65</accession>
<comment type="caution">
    <text evidence="5">The sequence shown here is derived from an EMBL/GenBank/DDBJ whole genome shotgun (WGS) entry which is preliminary data.</text>
</comment>
<dbReference type="GO" id="GO:0004386">
    <property type="term" value="F:helicase activity"/>
    <property type="evidence" value="ECO:0007669"/>
    <property type="project" value="UniProtKB-KW"/>
</dbReference>
<dbReference type="Gene3D" id="3.40.50.300">
    <property type="entry name" value="P-loop containing nucleotide triphosphate hydrolases"/>
    <property type="match status" value="1"/>
</dbReference>